<dbReference type="eggNOG" id="COG0509">
    <property type="taxonomic scope" value="Bacteria"/>
</dbReference>
<comment type="cofactor">
    <cofactor evidence="3">
        <name>(R)-lipoate</name>
        <dbReference type="ChEBI" id="CHEBI:83088"/>
    </cofactor>
    <text evidence="3">Binds 1 lipoyl cofactor covalently.</text>
</comment>
<evidence type="ECO:0000313" key="7">
    <source>
        <dbReference type="Proteomes" id="UP000006034"/>
    </source>
</evidence>
<dbReference type="CDD" id="cd06848">
    <property type="entry name" value="GCS_H"/>
    <property type="match status" value="1"/>
</dbReference>
<gene>
    <name evidence="3" type="primary">gcvH</name>
    <name evidence="6" type="ORF">HMPREF0179_02776</name>
</gene>
<dbReference type="InterPro" id="IPR033753">
    <property type="entry name" value="GCV_H/Fam206"/>
</dbReference>
<comment type="function">
    <text evidence="3">The glycine cleavage system catalyzes the degradation of glycine. The H protein shuttles the methylamine group of glycine from the P protein to the T protein.</text>
</comment>
<organism evidence="6 7">
    <name type="scientific">Bilophila wadsworthia (strain 3_1_6)</name>
    <dbReference type="NCBI Taxonomy" id="563192"/>
    <lineage>
        <taxon>Bacteria</taxon>
        <taxon>Pseudomonadati</taxon>
        <taxon>Thermodesulfobacteriota</taxon>
        <taxon>Desulfovibrionia</taxon>
        <taxon>Desulfovibrionales</taxon>
        <taxon>Desulfovibrionaceae</taxon>
        <taxon>Bilophila</taxon>
    </lineage>
</organism>
<dbReference type="Pfam" id="PF01597">
    <property type="entry name" value="GCV_H"/>
    <property type="match status" value="1"/>
</dbReference>
<dbReference type="NCBIfam" id="NF002270">
    <property type="entry name" value="PRK01202.1"/>
    <property type="match status" value="1"/>
</dbReference>
<comment type="caution">
    <text evidence="6">The sequence shown here is derived from an EMBL/GenBank/DDBJ whole genome shotgun (WGS) entry which is preliminary data.</text>
</comment>
<dbReference type="Gene3D" id="2.40.50.100">
    <property type="match status" value="1"/>
</dbReference>
<dbReference type="Proteomes" id="UP000006034">
    <property type="component" value="Unassembled WGS sequence"/>
</dbReference>
<evidence type="ECO:0000256" key="2">
    <source>
        <dbReference type="ARBA" id="ARBA00022823"/>
    </source>
</evidence>
<dbReference type="PROSITE" id="PS00189">
    <property type="entry name" value="LIPOYL"/>
    <property type="match status" value="1"/>
</dbReference>
<dbReference type="InterPro" id="IPR000089">
    <property type="entry name" value="Biotin_lipoyl"/>
</dbReference>
<dbReference type="STRING" id="563192.HMPREF0179_02776"/>
<protein>
    <recommendedName>
        <fullName evidence="3">Glycine cleavage system H protein</fullName>
    </recommendedName>
</protein>
<dbReference type="GO" id="GO:0005737">
    <property type="term" value="C:cytoplasm"/>
    <property type="evidence" value="ECO:0007669"/>
    <property type="project" value="TreeGrafter"/>
</dbReference>
<dbReference type="PROSITE" id="PS50968">
    <property type="entry name" value="BIOTINYL_LIPOYL"/>
    <property type="match status" value="1"/>
</dbReference>
<dbReference type="HOGENOM" id="CLU_097408_2_2_7"/>
<comment type="similarity">
    <text evidence="1 3">Belongs to the GcvH family.</text>
</comment>
<dbReference type="OrthoDB" id="9796712at2"/>
<dbReference type="SUPFAM" id="SSF51230">
    <property type="entry name" value="Single hybrid motif"/>
    <property type="match status" value="1"/>
</dbReference>
<evidence type="ECO:0000256" key="1">
    <source>
        <dbReference type="ARBA" id="ARBA00009249"/>
    </source>
</evidence>
<dbReference type="InterPro" id="IPR002930">
    <property type="entry name" value="GCV_H"/>
</dbReference>
<name>E5Y9A8_BILW3</name>
<evidence type="ECO:0000313" key="6">
    <source>
        <dbReference type="EMBL" id="EFV43416.1"/>
    </source>
</evidence>
<reference evidence="6 7" key="1">
    <citation type="submission" date="2010-10" db="EMBL/GenBank/DDBJ databases">
        <authorList>
            <consortium name="The Broad Institute Genome Sequencing Platform"/>
            <person name="Ward D."/>
            <person name="Earl A."/>
            <person name="Feldgarden M."/>
            <person name="Young S.K."/>
            <person name="Gargeya S."/>
            <person name="Zeng Q."/>
            <person name="Alvarado L."/>
            <person name="Berlin A."/>
            <person name="Bochicchio J."/>
            <person name="Chapman S.B."/>
            <person name="Chen Z."/>
            <person name="Freedman E."/>
            <person name="Gellesch M."/>
            <person name="Goldberg J."/>
            <person name="Griggs A."/>
            <person name="Gujja S."/>
            <person name="Heilman E."/>
            <person name="Heiman D."/>
            <person name="Howarth C."/>
            <person name="Mehta T."/>
            <person name="Neiman D."/>
            <person name="Pearson M."/>
            <person name="Roberts A."/>
            <person name="Saif S."/>
            <person name="Shea T."/>
            <person name="Shenoy N."/>
            <person name="Sisk P."/>
            <person name="Stolte C."/>
            <person name="Sykes S."/>
            <person name="White J."/>
            <person name="Yandava C."/>
            <person name="Allen-Vercoe E."/>
            <person name="Sibley C."/>
            <person name="Ambrose C.E."/>
            <person name="Strauss J."/>
            <person name="Daigneault M."/>
            <person name="Haas B."/>
            <person name="Nusbaum C."/>
            <person name="Birren B."/>
        </authorList>
    </citation>
    <scope>NUCLEOTIDE SEQUENCE [LARGE SCALE GENOMIC DNA]</scope>
    <source>
        <strain evidence="6 7">3_1_6</strain>
    </source>
</reference>
<proteinExistence type="inferred from homology"/>
<dbReference type="RefSeq" id="WP_005028822.1">
    <property type="nucleotide sequence ID" value="NZ_KE150238.1"/>
</dbReference>
<dbReference type="GO" id="GO:0019464">
    <property type="term" value="P:glycine decarboxylation via glycine cleavage system"/>
    <property type="evidence" value="ECO:0007669"/>
    <property type="project" value="UniProtKB-UniRule"/>
</dbReference>
<evidence type="ECO:0000256" key="4">
    <source>
        <dbReference type="PIRSR" id="PIRSR617453-50"/>
    </source>
</evidence>
<sequence length="125" mass="13591">MSNIPAELRYSEDHEWISTSAPWKIGVSDYAQNALGDLTYVELPSVGDTFEKGQEFGTLESTKSVSPLFMPVAGTIKAVNEALVDAPEKVNQDPYGEGWLIEIESAEGVSELLDAAAYKAHLETL</sequence>
<evidence type="ECO:0000256" key="3">
    <source>
        <dbReference type="HAMAP-Rule" id="MF_00272"/>
    </source>
</evidence>
<feature type="modified residue" description="N6-lipoyllysine" evidence="3 4">
    <location>
        <position position="63"/>
    </location>
</feature>
<dbReference type="EMBL" id="ADCP02000001">
    <property type="protein sequence ID" value="EFV43416.1"/>
    <property type="molecule type" value="Genomic_DNA"/>
</dbReference>
<keyword evidence="2 3" id="KW-0450">Lipoyl</keyword>
<dbReference type="NCBIfam" id="TIGR00527">
    <property type="entry name" value="gcvH"/>
    <property type="match status" value="1"/>
</dbReference>
<dbReference type="InterPro" id="IPR003016">
    <property type="entry name" value="2-oxoA_DH_lipoyl-BS"/>
</dbReference>
<dbReference type="PANTHER" id="PTHR11715">
    <property type="entry name" value="GLYCINE CLEAVAGE SYSTEM H PROTEIN"/>
    <property type="match status" value="1"/>
</dbReference>
<dbReference type="PANTHER" id="PTHR11715:SF3">
    <property type="entry name" value="GLYCINE CLEAVAGE SYSTEM H PROTEIN-RELATED"/>
    <property type="match status" value="1"/>
</dbReference>
<evidence type="ECO:0000259" key="5">
    <source>
        <dbReference type="PROSITE" id="PS50968"/>
    </source>
</evidence>
<reference evidence="6 7" key="2">
    <citation type="submission" date="2013-04" db="EMBL/GenBank/DDBJ databases">
        <title>The Genome Sequence of Bilophila wadsworthia 3_1_6.</title>
        <authorList>
            <consortium name="The Broad Institute Genomics Platform"/>
            <person name="Earl A."/>
            <person name="Ward D."/>
            <person name="Feldgarden M."/>
            <person name="Gevers D."/>
            <person name="Sibley C."/>
            <person name="Strauss J."/>
            <person name="Allen-Vercoe E."/>
            <person name="Walker B."/>
            <person name="Young S."/>
            <person name="Zeng Q."/>
            <person name="Gargeya S."/>
            <person name="Fitzgerald M."/>
            <person name="Haas B."/>
            <person name="Abouelleil A."/>
            <person name="Allen A.W."/>
            <person name="Alvarado L."/>
            <person name="Arachchi H.M."/>
            <person name="Berlin A.M."/>
            <person name="Chapman S.B."/>
            <person name="Gainer-Dewar J."/>
            <person name="Goldberg J."/>
            <person name="Griggs A."/>
            <person name="Gujja S."/>
            <person name="Hansen M."/>
            <person name="Howarth C."/>
            <person name="Imamovic A."/>
            <person name="Ireland A."/>
            <person name="Larimer J."/>
            <person name="McCowan C."/>
            <person name="Murphy C."/>
            <person name="Pearson M."/>
            <person name="Poon T.W."/>
            <person name="Priest M."/>
            <person name="Roberts A."/>
            <person name="Saif S."/>
            <person name="Shea T."/>
            <person name="Sisk P."/>
            <person name="Sykes S."/>
            <person name="Wortman J."/>
            <person name="Nusbaum C."/>
            <person name="Birren B."/>
        </authorList>
    </citation>
    <scope>NUCLEOTIDE SEQUENCE [LARGE SCALE GENOMIC DNA]</scope>
    <source>
        <strain evidence="6 7">3_1_6</strain>
    </source>
</reference>
<comment type="subunit">
    <text evidence="3">The glycine cleavage system is composed of four proteins: P, T, L and H.</text>
</comment>
<dbReference type="GO" id="GO:0009249">
    <property type="term" value="P:protein lipoylation"/>
    <property type="evidence" value="ECO:0007669"/>
    <property type="project" value="TreeGrafter"/>
</dbReference>
<dbReference type="GeneID" id="78084828"/>
<dbReference type="AlphaFoldDB" id="E5Y9A8"/>
<accession>E5Y9A8</accession>
<dbReference type="InterPro" id="IPR017453">
    <property type="entry name" value="GCV_H_sub"/>
</dbReference>
<feature type="domain" description="Lipoyl-binding" evidence="5">
    <location>
        <begin position="22"/>
        <end position="104"/>
    </location>
</feature>
<dbReference type="HAMAP" id="MF_00272">
    <property type="entry name" value="GcvH"/>
    <property type="match status" value="1"/>
</dbReference>
<keyword evidence="7" id="KW-1185">Reference proteome</keyword>
<dbReference type="GO" id="GO:0005960">
    <property type="term" value="C:glycine cleavage complex"/>
    <property type="evidence" value="ECO:0007669"/>
    <property type="project" value="InterPro"/>
</dbReference>
<dbReference type="InterPro" id="IPR011053">
    <property type="entry name" value="Single_hybrid_motif"/>
</dbReference>